<dbReference type="Proteomes" id="UP000022611">
    <property type="component" value="Unassembled WGS sequence"/>
</dbReference>
<evidence type="ECO:0000313" key="1">
    <source>
        <dbReference type="EMBL" id="EXF96282.1"/>
    </source>
</evidence>
<proteinExistence type="predicted"/>
<reference evidence="1 2" key="1">
    <citation type="journal article" date="2011" name="J. Bacteriol.">
        <title>Draft genome sequence of the polycyclic aromatic hydrocarbon-degrading, genetically engineered bioluminescent bioreporter Pseudomonas fluorescens HK44.</title>
        <authorList>
            <person name="Chauhan A."/>
            <person name="Layton A.C."/>
            <person name="Williams D.E."/>
            <person name="Smartt A.E."/>
            <person name="Ripp S."/>
            <person name="Karpinets T.V."/>
            <person name="Brown S.D."/>
            <person name="Sayler G.S."/>
        </authorList>
    </citation>
    <scope>NUCLEOTIDE SEQUENCE [LARGE SCALE GENOMIC DNA]</scope>
    <source>
        <strain evidence="1 2">HK44</strain>
    </source>
</reference>
<dbReference type="EMBL" id="AFOY02000004">
    <property type="protein sequence ID" value="EXF96282.1"/>
    <property type="molecule type" value="Genomic_DNA"/>
</dbReference>
<dbReference type="RefSeq" id="WP_019689924.1">
    <property type="nucleotide sequence ID" value="NZ_AFOY02000004.1"/>
</dbReference>
<accession>A0A010TGT6</accession>
<name>A0A010TGT6_PSEFL</name>
<dbReference type="OrthoDB" id="6906081at2"/>
<sequence>MKTGEEIRLCPEANRQFWTDRARFNLACYRYNGAGPADRRLERAAFRKCMAHRRAQTYLDVQHGQLDLFEAAA</sequence>
<protein>
    <submittedName>
        <fullName evidence="1">Uncharacterized protein</fullName>
    </submittedName>
</protein>
<dbReference type="AlphaFoldDB" id="A0A010TGT6"/>
<dbReference type="HOGENOM" id="CLU_2701989_0_0_6"/>
<evidence type="ECO:0000313" key="2">
    <source>
        <dbReference type="Proteomes" id="UP000022611"/>
    </source>
</evidence>
<comment type="caution">
    <text evidence="1">The sequence shown here is derived from an EMBL/GenBank/DDBJ whole genome shotgun (WGS) entry which is preliminary data.</text>
</comment>
<organism evidence="1 2">
    <name type="scientific">Pseudomonas fluorescens HK44</name>
    <dbReference type="NCBI Taxonomy" id="1042209"/>
    <lineage>
        <taxon>Bacteria</taxon>
        <taxon>Pseudomonadati</taxon>
        <taxon>Pseudomonadota</taxon>
        <taxon>Gammaproteobacteria</taxon>
        <taxon>Pseudomonadales</taxon>
        <taxon>Pseudomonadaceae</taxon>
        <taxon>Pseudomonas</taxon>
    </lineage>
</organism>
<gene>
    <name evidence="1" type="ORF">HK44_020540</name>
</gene>
<dbReference type="PATRIC" id="fig|1042209.11.peg.633"/>